<dbReference type="SUPFAM" id="SSF141371">
    <property type="entry name" value="PilZ domain-like"/>
    <property type="match status" value="1"/>
</dbReference>
<dbReference type="Pfam" id="PF12945">
    <property type="entry name" value="PilZNR"/>
    <property type="match status" value="1"/>
</dbReference>
<gene>
    <name evidence="3" type="ORF">CIL05_11655</name>
</gene>
<dbReference type="Pfam" id="PF07238">
    <property type="entry name" value="PilZ"/>
    <property type="match status" value="1"/>
</dbReference>
<organism evidence="3 4">
    <name type="scientific">Virgibacillus profundi</name>
    <dbReference type="NCBI Taxonomy" id="2024555"/>
    <lineage>
        <taxon>Bacteria</taxon>
        <taxon>Bacillati</taxon>
        <taxon>Bacillota</taxon>
        <taxon>Bacilli</taxon>
        <taxon>Bacillales</taxon>
        <taxon>Bacillaceae</taxon>
        <taxon>Virgibacillus</taxon>
    </lineage>
</organism>
<reference evidence="3 4" key="1">
    <citation type="submission" date="2017-08" db="EMBL/GenBank/DDBJ databases">
        <title>Virgibacillus indicus sp. nov. and Virgibacillus profoundi sp. nov, two moderately halophilic bacteria isolated from marine sediment by using the Microfluidic Streak Plate.</title>
        <authorList>
            <person name="Xu B."/>
            <person name="Hu B."/>
            <person name="Wang J."/>
            <person name="Zhu Y."/>
            <person name="Huang L."/>
            <person name="Du W."/>
            <person name="Huang Y."/>
        </authorList>
    </citation>
    <scope>NUCLEOTIDE SEQUENCE [LARGE SCALE GENOMIC DNA]</scope>
    <source>
        <strain evidence="3 4">IO3-P3-H5</strain>
    </source>
</reference>
<dbReference type="InterPro" id="IPR009875">
    <property type="entry name" value="PilZ_domain"/>
</dbReference>
<accession>A0A2A2IE26</accession>
<feature type="domain" description="PilZ" evidence="1">
    <location>
        <begin position="99"/>
        <end position="208"/>
    </location>
</feature>
<dbReference type="Gene3D" id="2.40.10.220">
    <property type="entry name" value="predicted glycosyltransferase like domains"/>
    <property type="match status" value="1"/>
</dbReference>
<keyword evidence="4" id="KW-1185">Reference proteome</keyword>
<dbReference type="OrthoDB" id="1951449at2"/>
<sequence length="219" mass="24814">MKIGTLLNLKLKDPHTGVIDKYRSKIIEKNEHYLFIDYPINEQTRKTAFLPKGTIFSAAFAETDKAIYQFRSEIVAKVKLNVPALAIKLPDKSKIQRIQRREFVRIDAAVDVAIHSSEYRFPPFATVTSDISGGGLSIIVPKGIDLDTGLTVDVWLALPFNSGKYEYVYTQAEIVFIKTINHSIVTASLKFISVTKKAQQIVISYCFEKQREARKKELT</sequence>
<comment type="caution">
    <text evidence="3">The sequence shown here is derived from an EMBL/GenBank/DDBJ whole genome shotgun (WGS) entry which is preliminary data.</text>
</comment>
<evidence type="ECO:0000259" key="1">
    <source>
        <dbReference type="Pfam" id="PF07238"/>
    </source>
</evidence>
<feature type="domain" description="Type III secretion system flagellar brake protein YcgR PilZN" evidence="2">
    <location>
        <begin position="2"/>
        <end position="90"/>
    </location>
</feature>
<dbReference type="AlphaFoldDB" id="A0A2A2IE26"/>
<dbReference type="InterPro" id="IPR009926">
    <property type="entry name" value="T3SS_YcgR_PilZN"/>
</dbReference>
<evidence type="ECO:0000313" key="3">
    <source>
        <dbReference type="EMBL" id="PAV29514.1"/>
    </source>
</evidence>
<name>A0A2A2IE26_9BACI</name>
<dbReference type="EMBL" id="NPOA01000007">
    <property type="protein sequence ID" value="PAV29514.1"/>
    <property type="molecule type" value="Genomic_DNA"/>
</dbReference>
<dbReference type="Proteomes" id="UP000218887">
    <property type="component" value="Unassembled WGS sequence"/>
</dbReference>
<evidence type="ECO:0000313" key="4">
    <source>
        <dbReference type="Proteomes" id="UP000218887"/>
    </source>
</evidence>
<evidence type="ECO:0008006" key="5">
    <source>
        <dbReference type="Google" id="ProtNLM"/>
    </source>
</evidence>
<evidence type="ECO:0000259" key="2">
    <source>
        <dbReference type="Pfam" id="PF12945"/>
    </source>
</evidence>
<protein>
    <recommendedName>
        <fullName evidence="5">Pilus assembly protein PilZ</fullName>
    </recommendedName>
</protein>
<dbReference type="RefSeq" id="WP_095655717.1">
    <property type="nucleotide sequence ID" value="NZ_NPOA01000007.1"/>
</dbReference>
<dbReference type="GO" id="GO:0035438">
    <property type="term" value="F:cyclic-di-GMP binding"/>
    <property type="evidence" value="ECO:0007669"/>
    <property type="project" value="InterPro"/>
</dbReference>
<proteinExistence type="predicted"/>